<dbReference type="HOGENOM" id="CLU_021114_1_2_9"/>
<dbReference type="AlphaFoldDB" id="M1MV28"/>
<reference evidence="2 3" key="1">
    <citation type="submission" date="2013-02" db="EMBL/GenBank/DDBJ databases">
        <title>Genome sequence of Clostridium saccharoperbutylacetonicum N1-4(HMT).</title>
        <authorList>
            <person name="Poehlein A."/>
            <person name="Daniel R."/>
        </authorList>
    </citation>
    <scope>NUCLEOTIDE SEQUENCE [LARGE SCALE GENOMIC DNA]</scope>
    <source>
        <strain evidence="3">N1-4(HMT)</strain>
    </source>
</reference>
<gene>
    <name evidence="2" type="ORF">Cspa_c15970</name>
</gene>
<proteinExistence type="predicted"/>
<dbReference type="PANTHER" id="PTHR34825">
    <property type="entry name" value="CONSERVED PROTEIN, WITH A WEAK D-GALACTARATE DEHYDRATASE/ALTRONATE HYDROLASE DOMAIN"/>
    <property type="match status" value="1"/>
</dbReference>
<dbReference type="eggNOG" id="COG4637">
    <property type="taxonomic scope" value="Bacteria"/>
</dbReference>
<dbReference type="PANTHER" id="PTHR34825:SF1">
    <property type="entry name" value="AAA-ATPASE-LIKE DOMAIN-CONTAINING PROTEIN"/>
    <property type="match status" value="1"/>
</dbReference>
<sequence>MKKIIQIGTSDFKELIEENNYFVDKSLLIKEFFENGAKIILTPRPRRFGKTLNLSMLRYFFDIRTKEETKNLFKGLKIENESKILENQGAYPIIFITFKNQKHLSYEDFKVGIQMMLSNLYKEYEYLLESDKLSEFDKADFKEIISRKAPVGVFSEGISNLMMYINKHYGRKVMLFIDEYDVPIQEAYLNKGNPTHIRSLGAFEEPNTRFGLSQHDEMIVLIRNLLTSALKDNMYLEKAMITGILRVAKESIFSGLNNLEVDTILGYDFNDKFGFTEEEVENLLNYYDTMAEIENIKKWYNGYIFGGEVIYNPWSVLNYLKKKREGFKPYWINSSSNDLIKKLLLKGDNNMKLELEELIEEKSIYKVIEDNIVMSEVEDSNENIWSFLLMSGYLKAIKTENVEGVLNCELKIPNQEVLIFYNNLIKKWFLETITNQKYELMLETLISGNIKVFGGIFKEFVINNLSYFDASGKEPERVYHAFVLGMLISLSNDYEVKSNKESGYGRYDVIIIPKDVSRTGIIIEFKKIDYFLDDTIEEATKDALKQIEEKKYETELVQRGVQNILKLAIVFKGKEVKVTQG</sequence>
<organism evidence="2 3">
    <name type="scientific">Clostridium saccharoperbutylacetonicum N1-4(HMT)</name>
    <dbReference type="NCBI Taxonomy" id="931276"/>
    <lineage>
        <taxon>Bacteria</taxon>
        <taxon>Bacillati</taxon>
        <taxon>Bacillota</taxon>
        <taxon>Clostridia</taxon>
        <taxon>Eubacteriales</taxon>
        <taxon>Clostridiaceae</taxon>
        <taxon>Clostridium</taxon>
    </lineage>
</organism>
<dbReference type="InterPro" id="IPR018631">
    <property type="entry name" value="AAA-ATPase-like_dom"/>
</dbReference>
<dbReference type="InterPro" id="IPR012547">
    <property type="entry name" value="PDDEXK_9"/>
</dbReference>
<name>M1MV28_9CLOT</name>
<dbReference type="KEGG" id="csr:Cspa_c15970"/>
<dbReference type="Proteomes" id="UP000011728">
    <property type="component" value="Chromosome"/>
</dbReference>
<evidence type="ECO:0000259" key="1">
    <source>
        <dbReference type="Pfam" id="PF09820"/>
    </source>
</evidence>
<feature type="domain" description="AAA-ATPase-like" evidence="1">
    <location>
        <begin position="7"/>
        <end position="253"/>
    </location>
</feature>
<protein>
    <submittedName>
        <fullName evidence="2">AAA-ATPase-like protein</fullName>
    </submittedName>
</protein>
<evidence type="ECO:0000313" key="3">
    <source>
        <dbReference type="Proteomes" id="UP000011728"/>
    </source>
</evidence>
<dbReference type="RefSeq" id="WP_015391689.1">
    <property type="nucleotide sequence ID" value="NC_020291.1"/>
</dbReference>
<keyword evidence="3" id="KW-1185">Reference proteome</keyword>
<dbReference type="OrthoDB" id="1050390at2"/>
<accession>M1MV28</accession>
<dbReference type="PATRIC" id="fig|931276.5.peg.1564"/>
<dbReference type="EMBL" id="CP004121">
    <property type="protein sequence ID" value="AGF55367.1"/>
    <property type="molecule type" value="Genomic_DNA"/>
</dbReference>
<dbReference type="Pfam" id="PF08011">
    <property type="entry name" value="PDDEXK_9"/>
    <property type="match status" value="1"/>
</dbReference>
<evidence type="ECO:0000313" key="2">
    <source>
        <dbReference type="EMBL" id="AGF55367.1"/>
    </source>
</evidence>
<dbReference type="STRING" id="36745.CLSAP_15700"/>
<dbReference type="Pfam" id="PF09820">
    <property type="entry name" value="AAA-ATPase_like"/>
    <property type="match status" value="1"/>
</dbReference>